<keyword evidence="1" id="KW-0472">Membrane</keyword>
<keyword evidence="1" id="KW-0812">Transmembrane</keyword>
<protein>
    <submittedName>
        <fullName evidence="2">Mycoplasma protein of uncharacterized function, DUF285</fullName>
    </submittedName>
</protein>
<gene>
    <name evidence="2" type="ORF">NCTC10254_02131</name>
</gene>
<feature type="transmembrane region" description="Helical" evidence="1">
    <location>
        <begin position="12"/>
        <end position="32"/>
    </location>
</feature>
<organism evidence="2 3">
    <name type="scientific">Corynebacterium matruchotii</name>
    <dbReference type="NCBI Taxonomy" id="43768"/>
    <lineage>
        <taxon>Bacteria</taxon>
        <taxon>Bacillati</taxon>
        <taxon>Actinomycetota</taxon>
        <taxon>Actinomycetes</taxon>
        <taxon>Mycobacteriales</taxon>
        <taxon>Corynebacteriaceae</taxon>
        <taxon>Corynebacterium</taxon>
    </lineage>
</organism>
<evidence type="ECO:0000256" key="1">
    <source>
        <dbReference type="SAM" id="Phobius"/>
    </source>
</evidence>
<dbReference type="Pfam" id="PF03382">
    <property type="entry name" value="DUF285"/>
    <property type="match status" value="1"/>
</dbReference>
<dbReference type="AlphaFoldDB" id="A0A6H9XKB9"/>
<dbReference type="EMBL" id="UARK01000031">
    <property type="protein sequence ID" value="SPW31381.1"/>
    <property type="molecule type" value="Genomic_DNA"/>
</dbReference>
<dbReference type="InterPro" id="IPR005046">
    <property type="entry name" value="DUF285"/>
</dbReference>
<name>A0A6H9XKB9_9CORY</name>
<reference evidence="2 3" key="1">
    <citation type="submission" date="2018-06" db="EMBL/GenBank/DDBJ databases">
        <authorList>
            <consortium name="Pathogen Informatics"/>
            <person name="Doyle S."/>
        </authorList>
    </citation>
    <scope>NUCLEOTIDE SEQUENCE [LARGE SCALE GENOMIC DNA]</scope>
    <source>
        <strain evidence="2 3">NCTC10254</strain>
    </source>
</reference>
<evidence type="ECO:0000313" key="3">
    <source>
        <dbReference type="Proteomes" id="UP000249886"/>
    </source>
</evidence>
<evidence type="ECO:0000313" key="2">
    <source>
        <dbReference type="EMBL" id="SPW31381.1"/>
    </source>
</evidence>
<accession>A0A6H9XKB9</accession>
<dbReference type="Proteomes" id="UP000249886">
    <property type="component" value="Unassembled WGS sequence"/>
</dbReference>
<comment type="caution">
    <text evidence="2">The sequence shown here is derived from an EMBL/GenBank/DDBJ whole genome shotgun (WGS) entry which is preliminary data.</text>
</comment>
<dbReference type="GeneID" id="84575200"/>
<sequence>MTTIRSLASEPNYRVITWAVIIIAVSVVFAFLPRPGRIDVVAARNIIARGYRTVPPHTMANRVADFTREHPDAFIMTVRDPRPQLIMPNIHGADSGVKLWCIDSHRESLQEVAQVPDSSCYKEKSDAMTIAIYGGDFRSMSFTPTIAETCETAVVKQWGKNKFLELPETFARFRRVEIAPHAGVPDLSQAISLRNTFQHVKDFQGDVSLWDVSHVTDFSGLFHDSGFHGDISKWNPKTATNMSMMFDHAEWFDSDISRWDMRRVTSIHNMFDNVGLSPTHVTAIIEGWATNLPHDVTLSSNTLYYCGKPKELPTFKTKMAGNLGSVAQAPDCHPPRVNVVEQTAPNQPISETMVVRLLSDKTLRRWGDECTAVPHTATEPKELECHVTTPGEHTIWVKDYYNNTATVVVMIQNIAPTSPDAYRRA</sequence>
<dbReference type="RefSeq" id="WP_005527398.1">
    <property type="nucleotide sequence ID" value="NZ_CP050134.2"/>
</dbReference>
<keyword evidence="1" id="KW-1133">Transmembrane helix</keyword>
<proteinExistence type="predicted"/>